<proteinExistence type="inferred from homology"/>
<evidence type="ECO:0000313" key="4">
    <source>
        <dbReference type="Proteomes" id="UP000193986"/>
    </source>
</evidence>
<protein>
    <submittedName>
        <fullName evidence="3">Ribosomal protein S2, flavodoxin-like domain-containing protein</fullName>
    </submittedName>
</protein>
<dbReference type="SUPFAM" id="SSF52313">
    <property type="entry name" value="Ribosomal protein S2"/>
    <property type="match status" value="1"/>
</dbReference>
<dbReference type="InParanoid" id="A0A1Y2B6Z6"/>
<dbReference type="GO" id="GO:0003735">
    <property type="term" value="F:structural constituent of ribosome"/>
    <property type="evidence" value="ECO:0007669"/>
    <property type="project" value="InterPro"/>
</dbReference>
<comment type="caution">
    <text evidence="3">The sequence shown here is derived from an EMBL/GenBank/DDBJ whole genome shotgun (WGS) entry which is preliminary data.</text>
</comment>
<dbReference type="AlphaFoldDB" id="A0A1Y2B6Z6"/>
<dbReference type="STRING" id="71784.A0A1Y2B6Z6"/>
<organism evidence="3 4">
    <name type="scientific">Naematelia encephala</name>
    <dbReference type="NCBI Taxonomy" id="71784"/>
    <lineage>
        <taxon>Eukaryota</taxon>
        <taxon>Fungi</taxon>
        <taxon>Dikarya</taxon>
        <taxon>Basidiomycota</taxon>
        <taxon>Agaricomycotina</taxon>
        <taxon>Tremellomycetes</taxon>
        <taxon>Tremellales</taxon>
        <taxon>Naemateliaceae</taxon>
        <taxon>Naematelia</taxon>
    </lineage>
</organism>
<accession>A0A1Y2B6Z6</accession>
<dbReference type="HAMAP" id="MF_00291_B">
    <property type="entry name" value="Ribosomal_uS2_B"/>
    <property type="match status" value="1"/>
</dbReference>
<feature type="region of interest" description="Disordered" evidence="2">
    <location>
        <begin position="217"/>
        <end position="257"/>
    </location>
</feature>
<dbReference type="InterPro" id="IPR001865">
    <property type="entry name" value="Ribosomal_uS2"/>
</dbReference>
<keyword evidence="3" id="KW-0689">Ribosomal protein</keyword>
<dbReference type="InterPro" id="IPR005706">
    <property type="entry name" value="Ribosomal_uS2_bac/mit/plastid"/>
</dbReference>
<keyword evidence="4" id="KW-1185">Reference proteome</keyword>
<sequence>MQAFRRRKAAMHINTPFIPPSSKPIPSPSPLNLTLSTLLASGAALGHSPSLLHAAFAPYVYGTRSGLSIIDLDQTLPLLRRAASLVRDVVKADGIVLMVGTKPSLRKMLEKGKERLGDNGYIARDWVPGLLTNTESIFGIKPMLDRGFLPDLVIFLNPADVRPGLRECVIRNIPTVGIIDSDMDPRNVTYPIPANQESVRTAELILGTLTLAGQEGRRMRLKEAEAKAEREKERRARDREDMRRRAPPRRGRDEVEQ</sequence>
<name>A0A1Y2B6Z6_9TREE</name>
<gene>
    <name evidence="3" type="ORF">BCR39DRAFT_529185</name>
</gene>
<dbReference type="FunCoup" id="A0A1Y2B6Z6">
    <property type="interactions" value="161"/>
</dbReference>
<dbReference type="GO" id="GO:0005763">
    <property type="term" value="C:mitochondrial small ribosomal subunit"/>
    <property type="evidence" value="ECO:0007669"/>
    <property type="project" value="TreeGrafter"/>
</dbReference>
<dbReference type="Gene3D" id="3.40.50.10490">
    <property type="entry name" value="Glucose-6-phosphate isomerase like protein, domain 1"/>
    <property type="match status" value="1"/>
</dbReference>
<comment type="similarity">
    <text evidence="1">Belongs to the universal ribosomal protein uS2 family.</text>
</comment>
<keyword evidence="3" id="KW-0687">Ribonucleoprotein</keyword>
<dbReference type="OrthoDB" id="2320368at2759"/>
<evidence type="ECO:0000256" key="2">
    <source>
        <dbReference type="SAM" id="MobiDB-lite"/>
    </source>
</evidence>
<dbReference type="Pfam" id="PF00318">
    <property type="entry name" value="Ribosomal_S2"/>
    <property type="match status" value="2"/>
</dbReference>
<dbReference type="PRINTS" id="PR00395">
    <property type="entry name" value="RIBOSOMALS2"/>
</dbReference>
<reference evidence="3 4" key="1">
    <citation type="submission" date="2016-07" db="EMBL/GenBank/DDBJ databases">
        <title>Pervasive Adenine N6-methylation of Active Genes in Fungi.</title>
        <authorList>
            <consortium name="DOE Joint Genome Institute"/>
            <person name="Mondo S.J."/>
            <person name="Dannebaum R.O."/>
            <person name="Kuo R.C."/>
            <person name="Labutti K."/>
            <person name="Haridas S."/>
            <person name="Kuo A."/>
            <person name="Salamov A."/>
            <person name="Ahrendt S.R."/>
            <person name="Lipzen A."/>
            <person name="Sullivan W."/>
            <person name="Andreopoulos W.B."/>
            <person name="Clum A."/>
            <person name="Lindquist E."/>
            <person name="Daum C."/>
            <person name="Ramamoorthy G.K."/>
            <person name="Gryganskyi A."/>
            <person name="Culley D."/>
            <person name="Magnuson J.K."/>
            <person name="James T.Y."/>
            <person name="O'Malley M.A."/>
            <person name="Stajich J.E."/>
            <person name="Spatafora J.W."/>
            <person name="Visel A."/>
            <person name="Grigoriev I.V."/>
        </authorList>
    </citation>
    <scope>NUCLEOTIDE SEQUENCE [LARGE SCALE GENOMIC DNA]</scope>
    <source>
        <strain evidence="3 4">68-887.2</strain>
    </source>
</reference>
<dbReference type="PANTHER" id="PTHR12534">
    <property type="entry name" value="30S RIBOSOMAL PROTEIN S2 PROKARYOTIC AND ORGANELLAR"/>
    <property type="match status" value="1"/>
</dbReference>
<evidence type="ECO:0000313" key="3">
    <source>
        <dbReference type="EMBL" id="ORY30612.1"/>
    </source>
</evidence>
<dbReference type="EMBL" id="MCFC01000019">
    <property type="protein sequence ID" value="ORY30612.1"/>
    <property type="molecule type" value="Genomic_DNA"/>
</dbReference>
<evidence type="ECO:0000256" key="1">
    <source>
        <dbReference type="ARBA" id="ARBA00006242"/>
    </source>
</evidence>
<dbReference type="InterPro" id="IPR023591">
    <property type="entry name" value="Ribosomal_uS2_flav_dom_sf"/>
</dbReference>
<dbReference type="GO" id="GO:0006412">
    <property type="term" value="P:translation"/>
    <property type="evidence" value="ECO:0007669"/>
    <property type="project" value="InterPro"/>
</dbReference>
<dbReference type="PANTHER" id="PTHR12534:SF0">
    <property type="entry name" value="SMALL RIBOSOMAL SUBUNIT PROTEIN US2M"/>
    <property type="match status" value="1"/>
</dbReference>
<dbReference type="Proteomes" id="UP000193986">
    <property type="component" value="Unassembled WGS sequence"/>
</dbReference>
<dbReference type="CDD" id="cd01425">
    <property type="entry name" value="RPS2"/>
    <property type="match status" value="1"/>
</dbReference>